<reference evidence="5 6" key="1">
    <citation type="submission" date="2015-02" db="EMBL/GenBank/DDBJ databases">
        <title>Single cell genomics of a rare environmental alphaproteobacterium provides unique insights into Rickettsiaceae evolution.</title>
        <authorList>
            <person name="Martijn J."/>
            <person name="Schulz F."/>
            <person name="Zaremba-Niedzwiedzka K."/>
            <person name="Viklund J."/>
            <person name="Stepanauskas R."/>
            <person name="Andersson S.G.E."/>
            <person name="Horn M."/>
            <person name="Guy L."/>
            <person name="Ettema T.J.G."/>
        </authorList>
    </citation>
    <scope>NUCLEOTIDE SEQUENCE [LARGE SCALE GENOMIC DNA]</scope>
    <source>
        <strain evidence="5 6">SCGC AAA041-L04</strain>
    </source>
</reference>
<sequence length="219" mass="26018">MEYCNYKEKSIVLGESLNASMDNLELNKFLEENLPKELYTECNIAFDTIYLTCDKEHISGLLVFLRDNDKFFFTILTDLMGADYLDREMRFEVVYNLLSIRKNLRVLIRTAVKENESAFSVANIFSNAVWLEREVWDMYGIDFKNSPDLRRILTDYEFEGHPLRKDFPLTGYKEVRYDDVSKKVIYEPVVLQQEYRDFDFISPWEGPHYAMEAIKKDNK</sequence>
<comment type="function">
    <text evidence="3">NDH-1 shuttles electrons from NADH, via FMN and iron-sulfur (Fe-S) centers, to quinones in the respiratory chain. The immediate electron acceptor for the enzyme in this species is believed to be ubiquinone. Couples the redox reaction to proton translocation (for every two electrons transferred, four hydrogen ions are translocated across the cytoplasmic membrane), and thus conserves the redox energy in a proton gradient.</text>
</comment>
<comment type="catalytic activity">
    <reaction evidence="3">
        <text>a quinone + NADH + 5 H(+)(in) = a quinol + NAD(+) + 4 H(+)(out)</text>
        <dbReference type="Rhea" id="RHEA:57888"/>
        <dbReference type="ChEBI" id="CHEBI:15378"/>
        <dbReference type="ChEBI" id="CHEBI:24646"/>
        <dbReference type="ChEBI" id="CHEBI:57540"/>
        <dbReference type="ChEBI" id="CHEBI:57945"/>
        <dbReference type="ChEBI" id="CHEBI:132124"/>
    </reaction>
</comment>
<dbReference type="Gene3D" id="3.30.460.80">
    <property type="entry name" value="NADH:ubiquinone oxidoreductase, 30kDa subunit"/>
    <property type="match status" value="1"/>
</dbReference>
<dbReference type="PANTHER" id="PTHR10884:SF14">
    <property type="entry name" value="NADH DEHYDROGENASE [UBIQUINONE] IRON-SULFUR PROTEIN 3, MITOCHONDRIAL"/>
    <property type="match status" value="1"/>
</dbReference>
<keyword evidence="6" id="KW-1185">Reference proteome</keyword>
<dbReference type="SUPFAM" id="SSF143243">
    <property type="entry name" value="Nqo5-like"/>
    <property type="match status" value="1"/>
</dbReference>
<evidence type="ECO:0000313" key="5">
    <source>
        <dbReference type="EMBL" id="KKB96727.1"/>
    </source>
</evidence>
<proteinExistence type="inferred from homology"/>
<dbReference type="GO" id="GO:0008137">
    <property type="term" value="F:NADH dehydrogenase (ubiquinone) activity"/>
    <property type="evidence" value="ECO:0007669"/>
    <property type="project" value="InterPro"/>
</dbReference>
<dbReference type="EMBL" id="JYHA01000028">
    <property type="protein sequence ID" value="KKB96727.1"/>
    <property type="molecule type" value="Genomic_DNA"/>
</dbReference>
<comment type="similarity">
    <text evidence="1 3">Belongs to the complex I 30 kDa subunit family.</text>
</comment>
<evidence type="ECO:0000256" key="3">
    <source>
        <dbReference type="HAMAP-Rule" id="MF_01357"/>
    </source>
</evidence>
<feature type="domain" description="NADH:ubiquinone oxidoreductase 30kDa subunit" evidence="4">
    <location>
        <begin position="52"/>
        <end position="172"/>
    </location>
</feature>
<gene>
    <name evidence="3 5" type="primary">nuoC</name>
    <name evidence="5" type="ORF">SZ25_00161</name>
</gene>
<keyword evidence="3" id="KW-1003">Cell membrane</keyword>
<dbReference type="AlphaFoldDB" id="A0A0F5MRQ0"/>
<comment type="caution">
    <text evidence="5">The sequence shown here is derived from an EMBL/GenBank/DDBJ whole genome shotgun (WGS) entry which is preliminary data.</text>
</comment>
<evidence type="ECO:0000256" key="2">
    <source>
        <dbReference type="ARBA" id="ARBA00022448"/>
    </source>
</evidence>
<dbReference type="GO" id="GO:0005886">
    <property type="term" value="C:plasma membrane"/>
    <property type="evidence" value="ECO:0007669"/>
    <property type="project" value="UniProtKB-SubCell"/>
</dbReference>
<keyword evidence="3" id="KW-0874">Quinone</keyword>
<keyword evidence="3" id="KW-0472">Membrane</keyword>
<protein>
    <recommendedName>
        <fullName evidence="3">NADH-quinone oxidoreductase subunit C</fullName>
        <ecNumber evidence="3">7.1.1.-</ecNumber>
    </recommendedName>
    <alternativeName>
        <fullName evidence="3">NADH dehydrogenase I subunit C</fullName>
    </alternativeName>
    <alternativeName>
        <fullName evidence="3">NDH-1 subunit C</fullName>
    </alternativeName>
</protein>
<keyword evidence="3" id="KW-1278">Translocase</keyword>
<keyword evidence="2 3" id="KW-0813">Transport</keyword>
<comment type="subcellular location">
    <subcellularLocation>
        <location evidence="3">Cell membrane</location>
        <topology evidence="3">Peripheral membrane protein</topology>
        <orientation evidence="3">Cytoplasmic side</orientation>
    </subcellularLocation>
</comment>
<dbReference type="NCBIfam" id="TIGR01961">
    <property type="entry name" value="NuoC_fam"/>
    <property type="match status" value="1"/>
</dbReference>
<evidence type="ECO:0000313" key="6">
    <source>
        <dbReference type="Proteomes" id="UP000033358"/>
    </source>
</evidence>
<dbReference type="GO" id="GO:0048038">
    <property type="term" value="F:quinone binding"/>
    <property type="evidence" value="ECO:0007669"/>
    <property type="project" value="UniProtKB-KW"/>
</dbReference>
<dbReference type="Proteomes" id="UP000033358">
    <property type="component" value="Unassembled WGS sequence"/>
</dbReference>
<accession>A0A0F5MRQ0</accession>
<keyword evidence="3" id="KW-0830">Ubiquinone</keyword>
<dbReference type="InterPro" id="IPR037232">
    <property type="entry name" value="NADH_quin_OxRdtase_su_C/D-like"/>
</dbReference>
<dbReference type="InterPro" id="IPR010218">
    <property type="entry name" value="NADH_DH_suC"/>
</dbReference>
<dbReference type="InterPro" id="IPR001268">
    <property type="entry name" value="NADH_UbQ_OxRdtase_30kDa_su"/>
</dbReference>
<evidence type="ECO:0000259" key="4">
    <source>
        <dbReference type="Pfam" id="PF00329"/>
    </source>
</evidence>
<evidence type="ECO:0000256" key="1">
    <source>
        <dbReference type="ARBA" id="ARBA00007569"/>
    </source>
</evidence>
<organism evidence="5 6">
    <name type="scientific">Candidatus Arcanibacter lacustris</name>
    <dbReference type="NCBI Taxonomy" id="1607817"/>
    <lineage>
        <taxon>Bacteria</taxon>
        <taxon>Pseudomonadati</taxon>
        <taxon>Pseudomonadota</taxon>
        <taxon>Alphaproteobacteria</taxon>
        <taxon>Rickettsiales</taxon>
        <taxon>Candidatus Arcanibacter</taxon>
    </lineage>
</organism>
<keyword evidence="5" id="KW-0560">Oxidoreductase</keyword>
<keyword evidence="3" id="KW-0520">NAD</keyword>
<dbReference type="PANTHER" id="PTHR10884">
    <property type="entry name" value="NADH DEHYDROGENASE UBIQUINONE IRON-SULFUR PROTEIN 3"/>
    <property type="match status" value="1"/>
</dbReference>
<comment type="subunit">
    <text evidence="3">NDH-1 is composed of 14 different subunits. Subunits NuoB, C, D, E, F, and G constitute the peripheral sector of the complex.</text>
</comment>
<dbReference type="Pfam" id="PF00329">
    <property type="entry name" value="Complex1_30kDa"/>
    <property type="match status" value="1"/>
</dbReference>
<dbReference type="EC" id="7.1.1.-" evidence="3"/>
<dbReference type="GO" id="GO:0050136">
    <property type="term" value="F:NADH dehydrogenase (quinone) (non-electrogenic) activity"/>
    <property type="evidence" value="ECO:0007669"/>
    <property type="project" value="UniProtKB-UniRule"/>
</dbReference>
<dbReference type="PATRIC" id="fig|1607817.3.peg.162"/>
<dbReference type="NCBIfam" id="NF004733">
    <property type="entry name" value="PRK06074.1-5"/>
    <property type="match status" value="1"/>
</dbReference>
<dbReference type="HAMAP" id="MF_01357">
    <property type="entry name" value="NDH1_NuoC"/>
    <property type="match status" value="1"/>
</dbReference>
<name>A0A0F5MRQ0_9RICK</name>